<feature type="non-terminal residue" evidence="4">
    <location>
        <position position="1"/>
    </location>
</feature>
<dbReference type="PANTHER" id="PTHR43329">
    <property type="entry name" value="EPOXIDE HYDROLASE"/>
    <property type="match status" value="1"/>
</dbReference>
<dbReference type="InterPro" id="IPR029058">
    <property type="entry name" value="AB_hydrolase_fold"/>
</dbReference>
<dbReference type="EMBL" id="CAXHTA020000007">
    <property type="protein sequence ID" value="CAL5222317.1"/>
    <property type="molecule type" value="Genomic_DNA"/>
</dbReference>
<name>A0ABP1FXS0_9CHLO</name>
<evidence type="ECO:0000259" key="3">
    <source>
        <dbReference type="Pfam" id="PF00561"/>
    </source>
</evidence>
<sequence>ARRDYYIDVLVEDVVAVVHALGYNKCVLAGHDWGGKVAWTVAHMHPDMVERLVIISAPHPTSWTENFGLMQSFKSSYFQLFYAPWLAEVYVLHNDVSLVDMSLRYPSDHAPRRPEAISGPELDEIKNRMCQGINAPTGISSASAMLNYYRGWIENETIRPIAAVDEACAKVLEVPTMLLVGSCDAYFGKEMWQHLESHVQNCWLPAMLQNGSHWLPQDCPEAVNEHIRDFLGKTMNGFQADVGAPGTVDPLKCKSS</sequence>
<feature type="domain" description="AB hydrolase-1" evidence="3">
    <location>
        <begin position="4"/>
        <end position="201"/>
    </location>
</feature>
<reference evidence="4 5" key="1">
    <citation type="submission" date="2024-06" db="EMBL/GenBank/DDBJ databases">
        <authorList>
            <person name="Kraege A."/>
            <person name="Thomma B."/>
        </authorList>
    </citation>
    <scope>NUCLEOTIDE SEQUENCE [LARGE SCALE GENOMIC DNA]</scope>
</reference>
<dbReference type="SUPFAM" id="SSF53474">
    <property type="entry name" value="alpha/beta-Hydrolases"/>
    <property type="match status" value="1"/>
</dbReference>
<protein>
    <submittedName>
        <fullName evidence="4">G4661 protein</fullName>
    </submittedName>
</protein>
<evidence type="ECO:0000313" key="4">
    <source>
        <dbReference type="EMBL" id="CAL5222317.1"/>
    </source>
</evidence>
<comment type="caution">
    <text evidence="4">The sequence shown here is derived from an EMBL/GenBank/DDBJ whole genome shotgun (WGS) entry which is preliminary data.</text>
</comment>
<evidence type="ECO:0000256" key="1">
    <source>
        <dbReference type="ARBA" id="ARBA00022801"/>
    </source>
</evidence>
<dbReference type="PRINTS" id="PR00412">
    <property type="entry name" value="EPOXHYDRLASE"/>
</dbReference>
<dbReference type="InterPro" id="IPR000639">
    <property type="entry name" value="Epox_hydrolase-like"/>
</dbReference>
<evidence type="ECO:0000313" key="5">
    <source>
        <dbReference type="Proteomes" id="UP001497392"/>
    </source>
</evidence>
<dbReference type="Gene3D" id="3.40.50.1820">
    <property type="entry name" value="alpha/beta hydrolase"/>
    <property type="match status" value="1"/>
</dbReference>
<keyword evidence="5" id="KW-1185">Reference proteome</keyword>
<accession>A0ABP1FXS0</accession>
<gene>
    <name evidence="4" type="primary">g4661</name>
    <name evidence="4" type="ORF">VP750_LOCUS3976</name>
</gene>
<dbReference type="InterPro" id="IPR000073">
    <property type="entry name" value="AB_hydrolase_1"/>
</dbReference>
<evidence type="ECO:0000256" key="2">
    <source>
        <dbReference type="ARBA" id="ARBA00038334"/>
    </source>
</evidence>
<keyword evidence="1" id="KW-0378">Hydrolase</keyword>
<organism evidence="4 5">
    <name type="scientific">Coccomyxa viridis</name>
    <dbReference type="NCBI Taxonomy" id="1274662"/>
    <lineage>
        <taxon>Eukaryota</taxon>
        <taxon>Viridiplantae</taxon>
        <taxon>Chlorophyta</taxon>
        <taxon>core chlorophytes</taxon>
        <taxon>Trebouxiophyceae</taxon>
        <taxon>Trebouxiophyceae incertae sedis</taxon>
        <taxon>Coccomyxaceae</taxon>
        <taxon>Coccomyxa</taxon>
    </lineage>
</organism>
<dbReference type="Pfam" id="PF00561">
    <property type="entry name" value="Abhydrolase_1"/>
    <property type="match status" value="1"/>
</dbReference>
<comment type="similarity">
    <text evidence="2">Belongs to the AB hydrolase superfamily. Epoxide hydrolase family.</text>
</comment>
<proteinExistence type="inferred from homology"/>
<dbReference type="Proteomes" id="UP001497392">
    <property type="component" value="Unassembled WGS sequence"/>
</dbReference>